<comment type="caution">
    <text evidence="1">The sequence shown here is derived from an EMBL/GenBank/DDBJ whole genome shotgun (WGS) entry which is preliminary data.</text>
</comment>
<sequence>MIKISKLLTKTNIILAAIFLLGKDKVVEDKAIGAFGLIYPDAKDYPLEVVKQSCSSDNINLTEPMFGYTQ</sequence>
<dbReference type="Proteomes" id="UP000176778">
    <property type="component" value="Unassembled WGS sequence"/>
</dbReference>
<dbReference type="STRING" id="1802479.A2Y68_00420"/>
<dbReference type="AlphaFoldDB" id="A0A1F7X3G4"/>
<organism evidence="1 2">
    <name type="scientific">Candidatus Woesebacteria bacterium RBG_13_46_13</name>
    <dbReference type="NCBI Taxonomy" id="1802479"/>
    <lineage>
        <taxon>Bacteria</taxon>
        <taxon>Candidatus Woeseibacteriota</taxon>
    </lineage>
</organism>
<evidence type="ECO:0000313" key="2">
    <source>
        <dbReference type="Proteomes" id="UP000176778"/>
    </source>
</evidence>
<evidence type="ECO:0000313" key="1">
    <source>
        <dbReference type="EMBL" id="OGM09423.1"/>
    </source>
</evidence>
<protein>
    <submittedName>
        <fullName evidence="1">Uncharacterized protein</fullName>
    </submittedName>
</protein>
<reference evidence="1 2" key="1">
    <citation type="journal article" date="2016" name="Nat. Commun.">
        <title>Thousands of microbial genomes shed light on interconnected biogeochemical processes in an aquifer system.</title>
        <authorList>
            <person name="Anantharaman K."/>
            <person name="Brown C.T."/>
            <person name="Hug L.A."/>
            <person name="Sharon I."/>
            <person name="Castelle C.J."/>
            <person name="Probst A.J."/>
            <person name="Thomas B.C."/>
            <person name="Singh A."/>
            <person name="Wilkins M.J."/>
            <person name="Karaoz U."/>
            <person name="Brodie E.L."/>
            <person name="Williams K.H."/>
            <person name="Hubbard S.S."/>
            <person name="Banfield J.F."/>
        </authorList>
    </citation>
    <scope>NUCLEOTIDE SEQUENCE [LARGE SCALE GENOMIC DNA]</scope>
</reference>
<name>A0A1F7X3G4_9BACT</name>
<proteinExistence type="predicted"/>
<gene>
    <name evidence="1" type="ORF">A2Y68_00420</name>
</gene>
<accession>A0A1F7X3G4</accession>
<dbReference type="EMBL" id="MGFR01000005">
    <property type="protein sequence ID" value="OGM09423.1"/>
    <property type="molecule type" value="Genomic_DNA"/>
</dbReference>